<reference evidence="3 4" key="1">
    <citation type="submission" date="2020-08" db="EMBL/GenBank/DDBJ databases">
        <title>Genomic Encyclopedia of Type Strains, Phase III (KMG-III): the genomes of soil and plant-associated and newly described type strains.</title>
        <authorList>
            <person name="Whitman W."/>
        </authorList>
    </citation>
    <scope>NUCLEOTIDE SEQUENCE [LARGE SCALE GENOMIC DNA]</scope>
    <source>
        <strain evidence="3 4">CECT 7015</strain>
    </source>
</reference>
<dbReference type="RefSeq" id="WP_183663682.1">
    <property type="nucleotide sequence ID" value="NZ_JACHXN010000013.1"/>
</dbReference>
<accession>A0A839UFB1</accession>
<evidence type="ECO:0000256" key="2">
    <source>
        <dbReference type="SAM" id="SignalP"/>
    </source>
</evidence>
<dbReference type="EMBL" id="JACHXN010000013">
    <property type="protein sequence ID" value="MBB3147532.1"/>
    <property type="molecule type" value="Genomic_DNA"/>
</dbReference>
<evidence type="ECO:0000313" key="3">
    <source>
        <dbReference type="EMBL" id="MBB3147532.1"/>
    </source>
</evidence>
<organism evidence="3 4">
    <name type="scientific">Phyllobacterium trifolii</name>
    <dbReference type="NCBI Taxonomy" id="300193"/>
    <lineage>
        <taxon>Bacteria</taxon>
        <taxon>Pseudomonadati</taxon>
        <taxon>Pseudomonadota</taxon>
        <taxon>Alphaproteobacteria</taxon>
        <taxon>Hyphomicrobiales</taxon>
        <taxon>Phyllobacteriaceae</taxon>
        <taxon>Phyllobacterium</taxon>
    </lineage>
</organism>
<dbReference type="PROSITE" id="PS51257">
    <property type="entry name" value="PROKAR_LIPOPROTEIN"/>
    <property type="match status" value="1"/>
</dbReference>
<comment type="caution">
    <text evidence="3">The sequence shown here is derived from an EMBL/GenBank/DDBJ whole genome shotgun (WGS) entry which is preliminary data.</text>
</comment>
<feature type="signal peptide" evidence="2">
    <location>
        <begin position="1"/>
        <end position="20"/>
    </location>
</feature>
<feature type="chain" id="PRO_5032979522" description="Lipoprotein" evidence="2">
    <location>
        <begin position="21"/>
        <end position="60"/>
    </location>
</feature>
<keyword evidence="4" id="KW-1185">Reference proteome</keyword>
<proteinExistence type="predicted"/>
<protein>
    <recommendedName>
        <fullName evidence="5">Lipoprotein</fullName>
    </recommendedName>
</protein>
<feature type="compositionally biased region" description="Pro residues" evidence="1">
    <location>
        <begin position="41"/>
        <end position="60"/>
    </location>
</feature>
<name>A0A839UFB1_9HYPH</name>
<feature type="region of interest" description="Disordered" evidence="1">
    <location>
        <begin position="21"/>
        <end position="60"/>
    </location>
</feature>
<keyword evidence="2" id="KW-0732">Signal</keyword>
<dbReference type="AlphaFoldDB" id="A0A839UFB1"/>
<dbReference type="Proteomes" id="UP000554520">
    <property type="component" value="Unassembled WGS sequence"/>
</dbReference>
<sequence>MMKLKFFLPFVALAALGLTACDNKPSEGNTTPPATTSEPAAPAPAPATPAPDPAKPAPAN</sequence>
<gene>
    <name evidence="3" type="ORF">FHS21_003956</name>
</gene>
<evidence type="ECO:0008006" key="5">
    <source>
        <dbReference type="Google" id="ProtNLM"/>
    </source>
</evidence>
<feature type="compositionally biased region" description="Low complexity" evidence="1">
    <location>
        <begin position="30"/>
        <end position="40"/>
    </location>
</feature>
<evidence type="ECO:0000313" key="4">
    <source>
        <dbReference type="Proteomes" id="UP000554520"/>
    </source>
</evidence>
<evidence type="ECO:0000256" key="1">
    <source>
        <dbReference type="SAM" id="MobiDB-lite"/>
    </source>
</evidence>